<reference evidence="8" key="1">
    <citation type="submission" date="2016-10" db="EMBL/GenBank/DDBJ databases">
        <authorList>
            <person name="Varghese N."/>
            <person name="Submissions S."/>
        </authorList>
    </citation>
    <scope>NUCLEOTIDE SEQUENCE [LARGE SCALE GENOMIC DNA]</scope>
    <source>
        <strain evidence="8">8N4</strain>
    </source>
</reference>
<dbReference type="InterPro" id="IPR001123">
    <property type="entry name" value="LeuE-type"/>
</dbReference>
<feature type="transmembrane region" description="Helical" evidence="6">
    <location>
        <begin position="148"/>
        <end position="171"/>
    </location>
</feature>
<dbReference type="STRING" id="988801.SAMN05216522_10943"/>
<dbReference type="Proteomes" id="UP000242515">
    <property type="component" value="Unassembled WGS sequence"/>
</dbReference>
<evidence type="ECO:0000256" key="6">
    <source>
        <dbReference type="SAM" id="Phobius"/>
    </source>
</evidence>
<evidence type="ECO:0000256" key="3">
    <source>
        <dbReference type="ARBA" id="ARBA00022692"/>
    </source>
</evidence>
<sequence>MGGEFLPLCAIGLAILVGAMSPGASFLLATRVALSSPLSASLGVAIGLGGGAMIFALIALSGLQALLSVVPALHTVLNVLGGGYLLWSAVKILLQKPRAQGKDSGVSTLNFTQALFSGLVTQLSNPNTAIVFASLFTSLLDHHLSTTLYVTVPGMTFLVDFLWFIFVAVILSQSLPRRVYLRSKVTIDRLSAGILGLLGLKLLLK</sequence>
<evidence type="ECO:0000256" key="1">
    <source>
        <dbReference type="ARBA" id="ARBA00004651"/>
    </source>
</evidence>
<accession>A0A1H9KB40</accession>
<dbReference type="EMBL" id="FOGC01000009">
    <property type="protein sequence ID" value="SEQ96147.1"/>
    <property type="molecule type" value="Genomic_DNA"/>
</dbReference>
<dbReference type="PANTHER" id="PTHR30086:SF19">
    <property type="entry name" value="THREONINE EFFLUX PROTEIN"/>
    <property type="match status" value="1"/>
</dbReference>
<protein>
    <submittedName>
        <fullName evidence="7">Threonine/homoserine/homoserine lactone efflux protein</fullName>
    </submittedName>
</protein>
<dbReference type="AlphaFoldDB" id="A0A1H9KB40"/>
<organism evidence="7 8">
    <name type="scientific">Rosenbergiella nectarea</name>
    <dbReference type="NCBI Taxonomy" id="988801"/>
    <lineage>
        <taxon>Bacteria</taxon>
        <taxon>Pseudomonadati</taxon>
        <taxon>Pseudomonadota</taxon>
        <taxon>Gammaproteobacteria</taxon>
        <taxon>Enterobacterales</taxon>
        <taxon>Erwiniaceae</taxon>
        <taxon>Rosenbergiella</taxon>
    </lineage>
</organism>
<evidence type="ECO:0000313" key="7">
    <source>
        <dbReference type="EMBL" id="SEQ96147.1"/>
    </source>
</evidence>
<dbReference type="Pfam" id="PF01810">
    <property type="entry name" value="LysE"/>
    <property type="match status" value="1"/>
</dbReference>
<evidence type="ECO:0000313" key="8">
    <source>
        <dbReference type="Proteomes" id="UP000242515"/>
    </source>
</evidence>
<name>A0A1H9KB40_9GAMM</name>
<keyword evidence="5 6" id="KW-0472">Membrane</keyword>
<evidence type="ECO:0000256" key="2">
    <source>
        <dbReference type="ARBA" id="ARBA00022475"/>
    </source>
</evidence>
<feature type="transmembrane region" description="Helical" evidence="6">
    <location>
        <begin position="114"/>
        <end position="136"/>
    </location>
</feature>
<feature type="transmembrane region" description="Helical" evidence="6">
    <location>
        <begin position="39"/>
        <end position="60"/>
    </location>
</feature>
<evidence type="ECO:0000256" key="4">
    <source>
        <dbReference type="ARBA" id="ARBA00022989"/>
    </source>
</evidence>
<keyword evidence="2" id="KW-1003">Cell membrane</keyword>
<gene>
    <name evidence="7" type="ORF">SAMN05216522_10943</name>
</gene>
<keyword evidence="4 6" id="KW-1133">Transmembrane helix</keyword>
<dbReference type="PANTHER" id="PTHR30086">
    <property type="entry name" value="ARGININE EXPORTER PROTEIN ARGO"/>
    <property type="match status" value="1"/>
</dbReference>
<keyword evidence="8" id="KW-1185">Reference proteome</keyword>
<proteinExistence type="predicted"/>
<dbReference type="GO" id="GO:0005886">
    <property type="term" value="C:plasma membrane"/>
    <property type="evidence" value="ECO:0007669"/>
    <property type="project" value="UniProtKB-SubCell"/>
</dbReference>
<evidence type="ECO:0000256" key="5">
    <source>
        <dbReference type="ARBA" id="ARBA00023136"/>
    </source>
</evidence>
<dbReference type="RefSeq" id="WP_230527455.1">
    <property type="nucleotide sequence ID" value="NZ_FOGC01000009.1"/>
</dbReference>
<keyword evidence="3 6" id="KW-0812">Transmembrane</keyword>
<comment type="subcellular location">
    <subcellularLocation>
        <location evidence="1">Cell membrane</location>
        <topology evidence="1">Multi-pass membrane protein</topology>
    </subcellularLocation>
</comment>
<feature type="transmembrane region" description="Helical" evidence="6">
    <location>
        <begin position="72"/>
        <end position="94"/>
    </location>
</feature>
<dbReference type="GO" id="GO:0015171">
    <property type="term" value="F:amino acid transmembrane transporter activity"/>
    <property type="evidence" value="ECO:0007669"/>
    <property type="project" value="TreeGrafter"/>
</dbReference>